<dbReference type="SUPFAM" id="SSF81923">
    <property type="entry name" value="Double Clp-N motif"/>
    <property type="match status" value="1"/>
</dbReference>
<accession>X1TD23</accession>
<evidence type="ECO:0000259" key="1">
    <source>
        <dbReference type="PROSITE" id="PS51903"/>
    </source>
</evidence>
<protein>
    <recommendedName>
        <fullName evidence="1">Clp R domain-containing protein</fullName>
    </recommendedName>
</protein>
<gene>
    <name evidence="2" type="ORF">S12H4_32238</name>
</gene>
<organism evidence="2">
    <name type="scientific">marine sediment metagenome</name>
    <dbReference type="NCBI Taxonomy" id="412755"/>
    <lineage>
        <taxon>unclassified sequences</taxon>
        <taxon>metagenomes</taxon>
        <taxon>ecological metagenomes</taxon>
    </lineage>
</organism>
<name>X1TD23_9ZZZZ</name>
<feature type="non-terminal residue" evidence="2">
    <location>
        <position position="1"/>
    </location>
</feature>
<dbReference type="InterPro" id="IPR004176">
    <property type="entry name" value="Clp_R_N"/>
</dbReference>
<dbReference type="AlphaFoldDB" id="X1TD23"/>
<reference evidence="2" key="1">
    <citation type="journal article" date="2014" name="Front. Microbiol.">
        <title>High frequency of phylogenetically diverse reductive dehalogenase-homologous genes in deep subseafloor sedimentary metagenomes.</title>
        <authorList>
            <person name="Kawai M."/>
            <person name="Futagami T."/>
            <person name="Toyoda A."/>
            <person name="Takaki Y."/>
            <person name="Nishi S."/>
            <person name="Hori S."/>
            <person name="Arai W."/>
            <person name="Tsubouchi T."/>
            <person name="Morono Y."/>
            <person name="Uchiyama I."/>
            <person name="Ito T."/>
            <person name="Fujiyama A."/>
            <person name="Inagaki F."/>
            <person name="Takami H."/>
        </authorList>
    </citation>
    <scope>NUCLEOTIDE SEQUENCE</scope>
    <source>
        <strain evidence="2">Expedition CK06-06</strain>
    </source>
</reference>
<evidence type="ECO:0000313" key="2">
    <source>
        <dbReference type="EMBL" id="GAI89276.1"/>
    </source>
</evidence>
<proteinExistence type="predicted"/>
<dbReference type="Gene3D" id="1.10.1780.10">
    <property type="entry name" value="Clp, N-terminal domain"/>
    <property type="match status" value="1"/>
</dbReference>
<comment type="caution">
    <text evidence="2">The sequence shown here is derived from an EMBL/GenBank/DDBJ whole genome shotgun (WGS) entry which is preliminary data.</text>
</comment>
<sequence length="105" mass="11090">VKEGSGAGATILKNRGVDIEAMLVEIEQVVKLKGGLDPVAGGELPPKADAKKVIEYALDEARSLGHDYVGTEHVLLGLLRETEGVAAQVLMNLGVKLEDVRSSLE</sequence>
<feature type="domain" description="Clp R" evidence="1">
    <location>
        <begin position="1"/>
        <end position="105"/>
    </location>
</feature>
<dbReference type="PROSITE" id="PS51903">
    <property type="entry name" value="CLP_R"/>
    <property type="match status" value="1"/>
</dbReference>
<dbReference type="Pfam" id="PF02861">
    <property type="entry name" value="Clp_N"/>
    <property type="match status" value="1"/>
</dbReference>
<dbReference type="EMBL" id="BARW01018886">
    <property type="protein sequence ID" value="GAI89276.1"/>
    <property type="molecule type" value="Genomic_DNA"/>
</dbReference>
<dbReference type="InterPro" id="IPR036628">
    <property type="entry name" value="Clp_N_dom_sf"/>
</dbReference>